<dbReference type="InterPro" id="IPR035195">
    <property type="entry name" value="Emr1"/>
</dbReference>
<evidence type="ECO:0000313" key="3">
    <source>
        <dbReference type="Proteomes" id="UP000813427"/>
    </source>
</evidence>
<keyword evidence="1" id="KW-0472">Membrane</keyword>
<name>A0A8K0WC22_9HYPO</name>
<dbReference type="OrthoDB" id="2122015at2759"/>
<dbReference type="EMBL" id="JAGPXF010000004">
    <property type="protein sequence ID" value="KAH7245977.1"/>
    <property type="molecule type" value="Genomic_DNA"/>
</dbReference>
<accession>A0A8K0WC22</accession>
<protein>
    <recommendedName>
        <fullName evidence="4">Transmembrane protein</fullName>
    </recommendedName>
</protein>
<evidence type="ECO:0000256" key="1">
    <source>
        <dbReference type="SAM" id="Phobius"/>
    </source>
</evidence>
<gene>
    <name evidence="2" type="ORF">BKA59DRAFT_511936</name>
</gene>
<organism evidence="2 3">
    <name type="scientific">Fusarium tricinctum</name>
    <dbReference type="NCBI Taxonomy" id="61284"/>
    <lineage>
        <taxon>Eukaryota</taxon>
        <taxon>Fungi</taxon>
        <taxon>Dikarya</taxon>
        <taxon>Ascomycota</taxon>
        <taxon>Pezizomycotina</taxon>
        <taxon>Sordariomycetes</taxon>
        <taxon>Hypocreomycetidae</taxon>
        <taxon>Hypocreales</taxon>
        <taxon>Nectriaceae</taxon>
        <taxon>Fusarium</taxon>
        <taxon>Fusarium tricinctum species complex</taxon>
    </lineage>
</organism>
<dbReference type="GO" id="GO:0007008">
    <property type="term" value="P:outer mitochondrial membrane organization"/>
    <property type="evidence" value="ECO:0007669"/>
    <property type="project" value="InterPro"/>
</dbReference>
<comment type="caution">
    <text evidence="2">The sequence shown here is derived from an EMBL/GenBank/DDBJ whole genome shotgun (WGS) entry which is preliminary data.</text>
</comment>
<proteinExistence type="predicted"/>
<dbReference type="Pfam" id="PF17237">
    <property type="entry name" value="Emr1"/>
    <property type="match status" value="1"/>
</dbReference>
<evidence type="ECO:0008006" key="4">
    <source>
        <dbReference type="Google" id="ProtNLM"/>
    </source>
</evidence>
<keyword evidence="1" id="KW-0812">Transmembrane</keyword>
<dbReference type="GO" id="GO:0005739">
    <property type="term" value="C:mitochondrion"/>
    <property type="evidence" value="ECO:0007669"/>
    <property type="project" value="GOC"/>
</dbReference>
<sequence length="71" mass="8084">MRKVVEIMGKEMVELSMNKADAMPNLRRLFIESRTDDEERDVSRTAFYNAVLFMGSIAVFSLIAQKLNAGK</sequence>
<keyword evidence="3" id="KW-1185">Reference proteome</keyword>
<dbReference type="Proteomes" id="UP000813427">
    <property type="component" value="Unassembled WGS sequence"/>
</dbReference>
<reference evidence="2" key="1">
    <citation type="journal article" date="2021" name="Nat. Commun.">
        <title>Genetic determinants of endophytism in the Arabidopsis root mycobiome.</title>
        <authorList>
            <person name="Mesny F."/>
            <person name="Miyauchi S."/>
            <person name="Thiergart T."/>
            <person name="Pickel B."/>
            <person name="Atanasova L."/>
            <person name="Karlsson M."/>
            <person name="Huettel B."/>
            <person name="Barry K.W."/>
            <person name="Haridas S."/>
            <person name="Chen C."/>
            <person name="Bauer D."/>
            <person name="Andreopoulos W."/>
            <person name="Pangilinan J."/>
            <person name="LaButti K."/>
            <person name="Riley R."/>
            <person name="Lipzen A."/>
            <person name="Clum A."/>
            <person name="Drula E."/>
            <person name="Henrissat B."/>
            <person name="Kohler A."/>
            <person name="Grigoriev I.V."/>
            <person name="Martin F.M."/>
            <person name="Hacquard S."/>
        </authorList>
    </citation>
    <scope>NUCLEOTIDE SEQUENCE</scope>
    <source>
        <strain evidence="2">MPI-SDFR-AT-0068</strain>
    </source>
</reference>
<feature type="transmembrane region" description="Helical" evidence="1">
    <location>
        <begin position="46"/>
        <end position="64"/>
    </location>
</feature>
<evidence type="ECO:0000313" key="2">
    <source>
        <dbReference type="EMBL" id="KAH7245977.1"/>
    </source>
</evidence>
<keyword evidence="1" id="KW-1133">Transmembrane helix</keyword>
<dbReference type="AlphaFoldDB" id="A0A8K0WC22"/>